<reference evidence="2" key="1">
    <citation type="submission" date="2015-07" db="EMBL/GenBank/DDBJ databases">
        <title>MeaNS - Measles Nucleotide Surveillance Program.</title>
        <authorList>
            <person name="Tran T."/>
            <person name="Druce J."/>
        </authorList>
    </citation>
    <scope>NUCLEOTIDE SEQUENCE</scope>
    <source>
        <strain evidence="2">UCB-OBI-ISO-001</strain>
        <tissue evidence="2">Gonad</tissue>
    </source>
</reference>
<evidence type="ECO:0000259" key="1">
    <source>
        <dbReference type="SMART" id="SM01126"/>
    </source>
</evidence>
<dbReference type="InterPro" id="IPR024445">
    <property type="entry name" value="Tnp_ISXO2-like"/>
</dbReference>
<dbReference type="NCBIfam" id="NF033547">
    <property type="entry name" value="transpos_IS1595"/>
    <property type="match status" value="1"/>
</dbReference>
<dbReference type="Pfam" id="PF12762">
    <property type="entry name" value="DDE_Tnp_IS1595"/>
    <property type="match status" value="1"/>
</dbReference>
<dbReference type="EMBL" id="KQ432245">
    <property type="protein sequence ID" value="KOF62816.1"/>
    <property type="molecule type" value="Genomic_DNA"/>
</dbReference>
<protein>
    <recommendedName>
        <fullName evidence="1">ISXO2-like transposase domain-containing protein</fullName>
    </recommendedName>
</protein>
<evidence type="ECO:0000313" key="2">
    <source>
        <dbReference type="EMBL" id="KOF62816.1"/>
    </source>
</evidence>
<dbReference type="AlphaFoldDB" id="A0A0L8FHC4"/>
<dbReference type="InterPro" id="IPR053164">
    <property type="entry name" value="IS1016-like_transposase"/>
</dbReference>
<dbReference type="PANTHER" id="PTHR47163:SF2">
    <property type="entry name" value="SI:DKEY-17M8.2"/>
    <property type="match status" value="1"/>
</dbReference>
<name>A0A0L8FHC4_OCTBM</name>
<sequence>MVAHANKSKLSLQKIFHRVFHFVFEAPISTLALYSGVDNKTAIQWYELCRKVCSGKMLRDKALLSGPSHEVEKEESLYFKRKSHVGRIGHQTWVVGCYDPTVKKGFLQRVPDRSAATLEAVIIEYVLPGTIVHTDKWGSYRNPQQLGYIHKTVNHSTNFVNPETGACTNHMEAYWSQIKRRLKYVTGSTGDMKWSCVDESMYREMYGFTVKENFENFDTFLTCENF</sequence>
<organism evidence="2">
    <name type="scientific">Octopus bimaculoides</name>
    <name type="common">California two-spotted octopus</name>
    <dbReference type="NCBI Taxonomy" id="37653"/>
    <lineage>
        <taxon>Eukaryota</taxon>
        <taxon>Metazoa</taxon>
        <taxon>Spiralia</taxon>
        <taxon>Lophotrochozoa</taxon>
        <taxon>Mollusca</taxon>
        <taxon>Cephalopoda</taxon>
        <taxon>Coleoidea</taxon>
        <taxon>Octopodiformes</taxon>
        <taxon>Octopoda</taxon>
        <taxon>Incirrata</taxon>
        <taxon>Octopodidae</taxon>
        <taxon>Octopus</taxon>
    </lineage>
</organism>
<dbReference type="STRING" id="37653.A0A0L8FHC4"/>
<dbReference type="PANTHER" id="PTHR47163">
    <property type="entry name" value="DDE_TNP_IS1595 DOMAIN-CONTAINING PROTEIN"/>
    <property type="match status" value="1"/>
</dbReference>
<dbReference type="OrthoDB" id="6146223at2759"/>
<proteinExistence type="predicted"/>
<gene>
    <name evidence="2" type="ORF">OCBIM_22021589mg</name>
</gene>
<feature type="domain" description="ISXO2-like transposase" evidence="1">
    <location>
        <begin position="63"/>
        <end position="205"/>
    </location>
</feature>
<accession>A0A0L8FHC4</accession>
<dbReference type="SMART" id="SM01126">
    <property type="entry name" value="DDE_Tnp_IS1595"/>
    <property type="match status" value="1"/>
</dbReference>